<evidence type="ECO:0000256" key="9">
    <source>
        <dbReference type="ARBA" id="ARBA00022840"/>
    </source>
</evidence>
<feature type="transmembrane region" description="Helical" evidence="12">
    <location>
        <begin position="165"/>
        <end position="188"/>
    </location>
</feature>
<dbReference type="InterPro" id="IPR036890">
    <property type="entry name" value="HATPase_C_sf"/>
</dbReference>
<dbReference type="Pfam" id="PF00672">
    <property type="entry name" value="HAMP"/>
    <property type="match status" value="1"/>
</dbReference>
<evidence type="ECO:0000256" key="6">
    <source>
        <dbReference type="ARBA" id="ARBA00022679"/>
    </source>
</evidence>
<evidence type="ECO:0000256" key="1">
    <source>
        <dbReference type="ARBA" id="ARBA00000085"/>
    </source>
</evidence>
<dbReference type="InterPro" id="IPR003661">
    <property type="entry name" value="HisK_dim/P_dom"/>
</dbReference>
<dbReference type="SMART" id="SM00304">
    <property type="entry name" value="HAMP"/>
    <property type="match status" value="1"/>
</dbReference>
<evidence type="ECO:0000256" key="2">
    <source>
        <dbReference type="ARBA" id="ARBA00004651"/>
    </source>
</evidence>
<dbReference type="PANTHER" id="PTHR43711">
    <property type="entry name" value="TWO-COMPONENT HISTIDINE KINASE"/>
    <property type="match status" value="1"/>
</dbReference>
<comment type="subcellular location">
    <subcellularLocation>
        <location evidence="2">Cell membrane</location>
        <topology evidence="2">Multi-pass membrane protein</topology>
    </subcellularLocation>
</comment>
<dbReference type="CDD" id="cd06225">
    <property type="entry name" value="HAMP"/>
    <property type="match status" value="1"/>
</dbReference>
<dbReference type="Gene3D" id="1.10.287.130">
    <property type="match status" value="1"/>
</dbReference>
<organism evidence="15 16">
    <name type="scientific">Saccharibacillus endophyticus</name>
    <dbReference type="NCBI Taxonomy" id="2060666"/>
    <lineage>
        <taxon>Bacteria</taxon>
        <taxon>Bacillati</taxon>
        <taxon>Bacillota</taxon>
        <taxon>Bacilli</taxon>
        <taxon>Bacillales</taxon>
        <taxon>Paenibacillaceae</taxon>
        <taxon>Saccharibacillus</taxon>
    </lineage>
</organism>
<dbReference type="InterPro" id="IPR050736">
    <property type="entry name" value="Sensor_HK_Regulatory"/>
</dbReference>
<evidence type="ECO:0000256" key="8">
    <source>
        <dbReference type="ARBA" id="ARBA00022777"/>
    </source>
</evidence>
<keyword evidence="6" id="KW-0808">Transferase</keyword>
<dbReference type="SUPFAM" id="SSF158472">
    <property type="entry name" value="HAMP domain-like"/>
    <property type="match status" value="1"/>
</dbReference>
<dbReference type="PRINTS" id="PR00344">
    <property type="entry name" value="BCTRLSENSOR"/>
</dbReference>
<evidence type="ECO:0000259" key="13">
    <source>
        <dbReference type="PROSITE" id="PS50109"/>
    </source>
</evidence>
<dbReference type="SUPFAM" id="SSF55874">
    <property type="entry name" value="ATPase domain of HSP90 chaperone/DNA topoisomerase II/histidine kinase"/>
    <property type="match status" value="1"/>
</dbReference>
<keyword evidence="9" id="KW-0067">ATP-binding</keyword>
<evidence type="ECO:0000256" key="11">
    <source>
        <dbReference type="ARBA" id="ARBA00023136"/>
    </source>
</evidence>
<dbReference type="InterPro" id="IPR004358">
    <property type="entry name" value="Sig_transdc_His_kin-like_C"/>
</dbReference>
<keyword evidence="4" id="KW-1003">Cell membrane</keyword>
<keyword evidence="7" id="KW-0547">Nucleotide-binding</keyword>
<keyword evidence="16" id="KW-1185">Reference proteome</keyword>
<dbReference type="CDD" id="cd00082">
    <property type="entry name" value="HisKA"/>
    <property type="match status" value="1"/>
</dbReference>
<dbReference type="InterPro" id="IPR005467">
    <property type="entry name" value="His_kinase_dom"/>
</dbReference>
<dbReference type="PANTHER" id="PTHR43711:SF1">
    <property type="entry name" value="HISTIDINE KINASE 1"/>
    <property type="match status" value="1"/>
</dbReference>
<keyword evidence="8 15" id="KW-0418">Kinase</keyword>
<dbReference type="SMART" id="SM00387">
    <property type="entry name" value="HATPase_c"/>
    <property type="match status" value="1"/>
</dbReference>
<evidence type="ECO:0000256" key="3">
    <source>
        <dbReference type="ARBA" id="ARBA00012438"/>
    </source>
</evidence>
<dbReference type="InterPro" id="IPR036097">
    <property type="entry name" value="HisK_dim/P_sf"/>
</dbReference>
<dbReference type="GO" id="GO:0016301">
    <property type="term" value="F:kinase activity"/>
    <property type="evidence" value="ECO:0007669"/>
    <property type="project" value="UniProtKB-KW"/>
</dbReference>
<name>A0ABQ1ZVE4_9BACL</name>
<dbReference type="InterPro" id="IPR003660">
    <property type="entry name" value="HAMP_dom"/>
</dbReference>
<evidence type="ECO:0000256" key="7">
    <source>
        <dbReference type="ARBA" id="ARBA00022741"/>
    </source>
</evidence>
<dbReference type="Pfam" id="PF00512">
    <property type="entry name" value="HisKA"/>
    <property type="match status" value="1"/>
</dbReference>
<accession>A0ABQ1ZVE4</accession>
<evidence type="ECO:0000313" key="16">
    <source>
        <dbReference type="Proteomes" id="UP000605427"/>
    </source>
</evidence>
<evidence type="ECO:0000256" key="10">
    <source>
        <dbReference type="ARBA" id="ARBA00023012"/>
    </source>
</evidence>
<comment type="caution">
    <text evidence="15">The sequence shown here is derived from an EMBL/GenBank/DDBJ whole genome shotgun (WGS) entry which is preliminary data.</text>
</comment>
<reference evidence="16" key="1">
    <citation type="journal article" date="2019" name="Int. J. Syst. Evol. Microbiol.">
        <title>The Global Catalogue of Microorganisms (GCM) 10K type strain sequencing project: providing services to taxonomists for standard genome sequencing and annotation.</title>
        <authorList>
            <consortium name="The Broad Institute Genomics Platform"/>
            <consortium name="The Broad Institute Genome Sequencing Center for Infectious Disease"/>
            <person name="Wu L."/>
            <person name="Ma J."/>
        </authorList>
    </citation>
    <scope>NUCLEOTIDE SEQUENCE [LARGE SCALE GENOMIC DNA]</scope>
    <source>
        <strain evidence="16">CCM 8702</strain>
    </source>
</reference>
<feature type="domain" description="Histidine kinase" evidence="13">
    <location>
        <begin position="249"/>
        <end position="463"/>
    </location>
</feature>
<dbReference type="CDD" id="cd00075">
    <property type="entry name" value="HATPase"/>
    <property type="match status" value="1"/>
</dbReference>
<evidence type="ECO:0000313" key="15">
    <source>
        <dbReference type="EMBL" id="GGH77784.1"/>
    </source>
</evidence>
<gene>
    <name evidence="15" type="ORF">GCM10007362_22060</name>
</gene>
<dbReference type="InterPro" id="IPR003594">
    <property type="entry name" value="HATPase_dom"/>
</dbReference>
<keyword evidence="12" id="KW-0812">Transmembrane</keyword>
<dbReference type="SUPFAM" id="SSF47384">
    <property type="entry name" value="Homodimeric domain of signal transducing histidine kinase"/>
    <property type="match status" value="1"/>
</dbReference>
<protein>
    <recommendedName>
        <fullName evidence="3">histidine kinase</fullName>
        <ecNumber evidence="3">2.7.13.3</ecNumber>
    </recommendedName>
</protein>
<comment type="catalytic activity">
    <reaction evidence="1">
        <text>ATP + protein L-histidine = ADP + protein N-phospho-L-histidine.</text>
        <dbReference type="EC" id="2.7.13.3"/>
    </reaction>
</comment>
<dbReference type="Pfam" id="PF02518">
    <property type="entry name" value="HATPase_c"/>
    <property type="match status" value="1"/>
</dbReference>
<dbReference type="Gene3D" id="6.10.340.10">
    <property type="match status" value="1"/>
</dbReference>
<proteinExistence type="predicted"/>
<dbReference type="PROSITE" id="PS50885">
    <property type="entry name" value="HAMP"/>
    <property type="match status" value="1"/>
</dbReference>
<dbReference type="EMBL" id="BMDD01000002">
    <property type="protein sequence ID" value="GGH77784.1"/>
    <property type="molecule type" value="Genomic_DNA"/>
</dbReference>
<evidence type="ECO:0000256" key="5">
    <source>
        <dbReference type="ARBA" id="ARBA00022553"/>
    </source>
</evidence>
<dbReference type="EC" id="2.7.13.3" evidence="3"/>
<feature type="domain" description="HAMP" evidence="14">
    <location>
        <begin position="189"/>
        <end position="241"/>
    </location>
</feature>
<dbReference type="PROSITE" id="PS50109">
    <property type="entry name" value="HIS_KIN"/>
    <property type="match status" value="1"/>
</dbReference>
<evidence type="ECO:0000259" key="14">
    <source>
        <dbReference type="PROSITE" id="PS50885"/>
    </source>
</evidence>
<dbReference type="Proteomes" id="UP000605427">
    <property type="component" value="Unassembled WGS sequence"/>
</dbReference>
<dbReference type="RefSeq" id="WP_172247442.1">
    <property type="nucleotide sequence ID" value="NZ_BMDD01000002.1"/>
</dbReference>
<keyword evidence="5" id="KW-0597">Phosphoprotein</keyword>
<keyword evidence="11 12" id="KW-0472">Membrane</keyword>
<keyword evidence="12" id="KW-1133">Transmembrane helix</keyword>
<evidence type="ECO:0000256" key="4">
    <source>
        <dbReference type="ARBA" id="ARBA00022475"/>
    </source>
</evidence>
<evidence type="ECO:0000256" key="12">
    <source>
        <dbReference type="SAM" id="Phobius"/>
    </source>
</evidence>
<keyword evidence="10" id="KW-0902">Two-component regulatory system</keyword>
<dbReference type="Gene3D" id="3.30.565.10">
    <property type="entry name" value="Histidine kinase-like ATPase, C-terminal domain"/>
    <property type="match status" value="1"/>
</dbReference>
<dbReference type="SMART" id="SM00388">
    <property type="entry name" value="HisKA"/>
    <property type="match status" value="1"/>
</dbReference>
<sequence length="481" mass="52618">MLKSIRGRLLLQIGLLLLTIVVLLEVIFAAAVSTYYFDSARQIVQSRAVTAATLSNQFMEGYTLPERARYILENLVPSESSRVEVLDLQGRTVVDSYGFSSSKRIRTADVRIAQQGGVGSYSGYSNAFKQRIMAVSSPLVSYGEVIGTLRFSVSTEPLYDEVAKLVVWAIGIGAAVLLLGFGLSLIIARQIVGPIKELTVISRKMATGDFTARAVRQNDDEVGTLADSLNHMNEELSKSEKMKNDFISTVSHELRTPLTSIKGWGETLVVGGLDDDETTLKGLSVITNETDRLIGLVEDLLDFSKYQAGEIKMRSVPVDLNLLLQQLDLQYSWAGNKRGVTLSTYLPDEPLPMHADLNRLKQVFVNVLDNAIKFSDLNGEIRMTASCEDLQVHVSVQDDGEGIPAEDLERIGRRFYKGSSKMSGSGLGLAISKEIVRLHGGRIKIESEYGIGTTVTVTLPLAVEEFMSGSEVATHLASSDK</sequence>